<keyword evidence="2" id="KW-1185">Reference proteome</keyword>
<name>A0A0K0XZ92_9GAMM</name>
<dbReference type="OrthoDB" id="5782056at2"/>
<dbReference type="EMBL" id="CP012154">
    <property type="protein sequence ID" value="AKS42990.1"/>
    <property type="molecule type" value="Genomic_DNA"/>
</dbReference>
<evidence type="ECO:0000313" key="1">
    <source>
        <dbReference type="EMBL" id="AKS42990.1"/>
    </source>
</evidence>
<accession>A0A0K0XZ92</accession>
<dbReference type="STRING" id="1579979.WM2015_2632"/>
<dbReference type="Proteomes" id="UP000066624">
    <property type="component" value="Chromosome"/>
</dbReference>
<dbReference type="PROSITE" id="PS50965">
    <property type="entry name" value="NERD"/>
    <property type="match status" value="1"/>
</dbReference>
<dbReference type="Pfam" id="PF08378">
    <property type="entry name" value="NERD"/>
    <property type="match status" value="1"/>
</dbReference>
<gene>
    <name evidence="1" type="ORF">WM2015_2632</name>
</gene>
<dbReference type="AlphaFoldDB" id="A0A0K0XZ92"/>
<organism evidence="1 2">
    <name type="scientific">Wenzhouxiangella marina</name>
    <dbReference type="NCBI Taxonomy" id="1579979"/>
    <lineage>
        <taxon>Bacteria</taxon>
        <taxon>Pseudomonadati</taxon>
        <taxon>Pseudomonadota</taxon>
        <taxon>Gammaproteobacteria</taxon>
        <taxon>Chromatiales</taxon>
        <taxon>Wenzhouxiangellaceae</taxon>
        <taxon>Wenzhouxiangella</taxon>
    </lineage>
</organism>
<dbReference type="KEGG" id="wma:WM2015_2632"/>
<dbReference type="InterPro" id="IPR011528">
    <property type="entry name" value="NERD"/>
</dbReference>
<protein>
    <submittedName>
        <fullName evidence="1">Uncharacterized protein</fullName>
    </submittedName>
</protein>
<sequence length="259" mass="28540">MAELDDLVEYPPFERHRRELAEQARARRLRLLIALPSSIALVFLLFQISSPLGLFALLIAVAVLFFLALPGSSSVDAGELSGIEGELAVLKQLKGLPDEYWLMNRVKLPDETLTNGQRELDFVVGGPTGLWVIEVKNTPGVIHVQPDQPHWPMVRRAGCGSSPSWNATRSPLPQVRAQVESLSRWLLRHGLDVRPRAAVVFAHPQTALEGAEHSSIPVLLRDRIAPVVSEAGPQALPPGVRQELRELRSNGIVPHVKYA</sequence>
<dbReference type="RefSeq" id="WP_049726506.1">
    <property type="nucleotide sequence ID" value="NZ_CP012154.1"/>
</dbReference>
<reference evidence="1 2" key="1">
    <citation type="submission" date="2015-07" db="EMBL/GenBank/DDBJ databases">
        <authorList>
            <person name="Noorani M."/>
        </authorList>
    </citation>
    <scope>NUCLEOTIDE SEQUENCE [LARGE SCALE GENOMIC DNA]</scope>
    <source>
        <strain evidence="1 2">KCTC 42284</strain>
    </source>
</reference>
<proteinExistence type="predicted"/>
<evidence type="ECO:0000313" key="2">
    <source>
        <dbReference type="Proteomes" id="UP000066624"/>
    </source>
</evidence>